<accession>A0AAE9DCM5</accession>
<reference evidence="1 2" key="1">
    <citation type="submission" date="2022-05" db="EMBL/GenBank/DDBJ databases">
        <title>Chromosome-level reference genomes for two strains of Caenorhabditis briggsae: an improved platform for comparative genomics.</title>
        <authorList>
            <person name="Stevens L."/>
            <person name="Andersen E.C."/>
        </authorList>
    </citation>
    <scope>NUCLEOTIDE SEQUENCE [LARGE SCALE GENOMIC DNA]</scope>
    <source>
        <strain evidence="1">QX1410_ONT</strain>
        <tissue evidence="1">Whole-organism</tissue>
    </source>
</reference>
<proteinExistence type="predicted"/>
<evidence type="ECO:0000313" key="1">
    <source>
        <dbReference type="EMBL" id="ULU01222.1"/>
    </source>
</evidence>
<gene>
    <name evidence="1" type="ORF">L3Y34_001525</name>
</gene>
<dbReference type="EMBL" id="CP090893">
    <property type="protein sequence ID" value="ULU01222.1"/>
    <property type="molecule type" value="Genomic_DNA"/>
</dbReference>
<dbReference type="AlphaFoldDB" id="A0AAE9DCM5"/>
<dbReference type="Proteomes" id="UP000827892">
    <property type="component" value="Chromosome III"/>
</dbReference>
<sequence length="135" mass="16097">MAREIQCIPRCYSMCPVGKCRNRMNGWHEPGLNPCIFHQYSVRNEKSRYWDSTILRKQRSKSVEKSKRLHCDTIFQQKRFNLYPHLLQSLYSSFMMVSKDSELSEKTICIVPFEMTHIGEQKLLLEFSNHKTAYK</sequence>
<name>A0AAE9DCM5_CAEBR</name>
<evidence type="ECO:0000313" key="2">
    <source>
        <dbReference type="Proteomes" id="UP000827892"/>
    </source>
</evidence>
<protein>
    <submittedName>
        <fullName evidence="1">Uncharacterized protein</fullName>
    </submittedName>
</protein>
<organism evidence="1 2">
    <name type="scientific">Caenorhabditis briggsae</name>
    <dbReference type="NCBI Taxonomy" id="6238"/>
    <lineage>
        <taxon>Eukaryota</taxon>
        <taxon>Metazoa</taxon>
        <taxon>Ecdysozoa</taxon>
        <taxon>Nematoda</taxon>
        <taxon>Chromadorea</taxon>
        <taxon>Rhabditida</taxon>
        <taxon>Rhabditina</taxon>
        <taxon>Rhabditomorpha</taxon>
        <taxon>Rhabditoidea</taxon>
        <taxon>Rhabditidae</taxon>
        <taxon>Peloderinae</taxon>
        <taxon>Caenorhabditis</taxon>
    </lineage>
</organism>